<protein>
    <submittedName>
        <fullName evidence="1 3">Uncharacterized protein</fullName>
    </submittedName>
</protein>
<organism evidence="3">
    <name type="scientific">Schistocephalus solidus</name>
    <name type="common">Tapeworm</name>
    <dbReference type="NCBI Taxonomy" id="70667"/>
    <lineage>
        <taxon>Eukaryota</taxon>
        <taxon>Metazoa</taxon>
        <taxon>Spiralia</taxon>
        <taxon>Lophotrochozoa</taxon>
        <taxon>Platyhelminthes</taxon>
        <taxon>Cestoda</taxon>
        <taxon>Eucestoda</taxon>
        <taxon>Diphyllobothriidea</taxon>
        <taxon>Diphyllobothriidae</taxon>
        <taxon>Schistocephalus</taxon>
    </lineage>
</organism>
<proteinExistence type="predicted"/>
<dbReference type="AlphaFoldDB" id="A0A183SB01"/>
<dbReference type="WBParaSite" id="SSLN_0000145301-mRNA-1">
    <property type="protein sequence ID" value="SSLN_0000145301-mRNA-1"/>
    <property type="gene ID" value="SSLN_0000145301"/>
</dbReference>
<keyword evidence="2" id="KW-1185">Reference proteome</keyword>
<dbReference type="PANTHER" id="PTHR21301">
    <property type="entry name" value="REVERSE TRANSCRIPTASE"/>
    <property type="match status" value="1"/>
</dbReference>
<dbReference type="EMBL" id="UYSU01002871">
    <property type="protein sequence ID" value="VDL87660.1"/>
    <property type="molecule type" value="Genomic_DNA"/>
</dbReference>
<dbReference type="Proteomes" id="UP000275846">
    <property type="component" value="Unassembled WGS sequence"/>
</dbReference>
<evidence type="ECO:0000313" key="3">
    <source>
        <dbReference type="WBParaSite" id="SSLN_0000145301-mRNA-1"/>
    </source>
</evidence>
<reference evidence="1 2" key="2">
    <citation type="submission" date="2018-11" db="EMBL/GenBank/DDBJ databases">
        <authorList>
            <consortium name="Pathogen Informatics"/>
        </authorList>
    </citation>
    <scope>NUCLEOTIDE SEQUENCE [LARGE SCALE GENOMIC DNA]</scope>
    <source>
        <strain evidence="1 2">NST_G2</strain>
    </source>
</reference>
<dbReference type="OrthoDB" id="8042232at2759"/>
<dbReference type="PANTHER" id="PTHR21301:SF10">
    <property type="entry name" value="REVERSE TRANSCRIPTASE DOMAIN-CONTAINING PROTEIN"/>
    <property type="match status" value="1"/>
</dbReference>
<sequence>MKFWARYVDYTFVIIKRSEVQAFETLFNSIFLDIQFTMEEEVNNQLPFLDEQGTKLIDGKIRTMIYRKATNTMRILHFRSNYPIILDFHDYMRVSMRSFIDKNLADDTYGLTSPDGELLLYKYVSSVCFSSTLCLLTH</sequence>
<reference evidence="3" key="1">
    <citation type="submission" date="2016-06" db="UniProtKB">
        <authorList>
            <consortium name="WormBaseParasite"/>
        </authorList>
    </citation>
    <scope>IDENTIFICATION</scope>
</reference>
<evidence type="ECO:0000313" key="2">
    <source>
        <dbReference type="Proteomes" id="UP000275846"/>
    </source>
</evidence>
<evidence type="ECO:0000313" key="1">
    <source>
        <dbReference type="EMBL" id="VDL87660.1"/>
    </source>
</evidence>
<accession>A0A183SB01</accession>
<name>A0A183SB01_SCHSO</name>
<gene>
    <name evidence="1" type="ORF">SSLN_LOCUS1399</name>
</gene>